<dbReference type="EMBL" id="WHNY01000009">
    <property type="protein sequence ID" value="NOU63238.1"/>
    <property type="molecule type" value="Genomic_DNA"/>
</dbReference>
<evidence type="ECO:0008006" key="3">
    <source>
        <dbReference type="Google" id="ProtNLM"/>
    </source>
</evidence>
<comment type="caution">
    <text evidence="1">The sequence shown here is derived from an EMBL/GenBank/DDBJ whole genome shotgun (WGS) entry which is preliminary data.</text>
</comment>
<reference evidence="1 2" key="1">
    <citation type="submission" date="2019-10" db="EMBL/GenBank/DDBJ databases">
        <title>Description of Paenibacillus humi sp. nov.</title>
        <authorList>
            <person name="Carlier A."/>
            <person name="Qi S."/>
        </authorList>
    </citation>
    <scope>NUCLEOTIDE SEQUENCE [LARGE SCALE GENOMIC DNA]</scope>
    <source>
        <strain evidence="1 2">LMG 31461</strain>
    </source>
</reference>
<accession>A0ABX1X499</accession>
<dbReference type="Proteomes" id="UP000653578">
    <property type="component" value="Unassembled WGS sequence"/>
</dbReference>
<dbReference type="Gene3D" id="3.40.50.2000">
    <property type="entry name" value="Glycogen Phosphorylase B"/>
    <property type="match status" value="1"/>
</dbReference>
<organism evidence="1 2">
    <name type="scientific">Paenibacillus plantarum</name>
    <dbReference type="NCBI Taxonomy" id="2654975"/>
    <lineage>
        <taxon>Bacteria</taxon>
        <taxon>Bacillati</taxon>
        <taxon>Bacillota</taxon>
        <taxon>Bacilli</taxon>
        <taxon>Bacillales</taxon>
        <taxon>Paenibacillaceae</taxon>
        <taxon>Paenibacillus</taxon>
    </lineage>
</organism>
<proteinExistence type="predicted"/>
<dbReference type="RefSeq" id="WP_171629044.1">
    <property type="nucleotide sequence ID" value="NZ_WHNY01000009.1"/>
</dbReference>
<gene>
    <name evidence="1" type="ORF">GC096_04150</name>
</gene>
<keyword evidence="2" id="KW-1185">Reference proteome</keyword>
<evidence type="ECO:0000313" key="1">
    <source>
        <dbReference type="EMBL" id="NOU63238.1"/>
    </source>
</evidence>
<sequence length="474" mass="55645">MNLLDQKINNLKMYRNYLKNRKTLLIVVHDKYIEITFQILTNLCKGRILILEVYNCKEVYEYYKRSTTIHFVNSSSSVSKLSELIITKKYENSDMIDDNYNYRFAFLVDASEGYQRFSYLIGQELPKDYECSDYAYIGNSKKEYLIFGKNKRNIHSKKVAILTGMIGGYGDIICSLPILQYFIDSIEYPVDVLCSTQSVYDIYSNFIHRAECKLIEINDSIFDFLDLRYNKQGQYIYYYSYYYLFSINNSFTQNNIHFAELIHYTYNLDKSINDILSSYKLAPNHNTDKKYLTNLVDSLKKEYRYVISIQFFTSTEIFKNWPEAYALRFIELCKANGIAIINVAPCMYKYENIIDISLNTFYDIYHVISKVDLHVGIDSSFGHMAAMSMTKSLTIWCGHGPLWYPVNDGVFQLSYRALRLNYSVYDEGENKEKITPEIIYSIMCNILDEKIELKNDFISYDDSVNGVNCYITTN</sequence>
<evidence type="ECO:0000313" key="2">
    <source>
        <dbReference type="Proteomes" id="UP000653578"/>
    </source>
</evidence>
<protein>
    <recommendedName>
        <fullName evidence="3">ADP-heptose:LPS heptosyltransferase</fullName>
    </recommendedName>
</protein>
<name>A0ABX1X499_9BACL</name>
<dbReference type="SUPFAM" id="SSF53756">
    <property type="entry name" value="UDP-Glycosyltransferase/glycogen phosphorylase"/>
    <property type="match status" value="1"/>
</dbReference>